<reference evidence="1 2" key="1">
    <citation type="submission" date="2016-07" db="EMBL/GenBank/DDBJ databases">
        <title>Pervasive Adenine N6-methylation of Active Genes in Fungi.</title>
        <authorList>
            <consortium name="DOE Joint Genome Institute"/>
            <person name="Mondo S.J."/>
            <person name="Dannebaum R.O."/>
            <person name="Kuo R.C."/>
            <person name="Labutti K."/>
            <person name="Haridas S."/>
            <person name="Kuo A."/>
            <person name="Salamov A."/>
            <person name="Ahrendt S.R."/>
            <person name="Lipzen A."/>
            <person name="Sullivan W."/>
            <person name="Andreopoulos W.B."/>
            <person name="Clum A."/>
            <person name="Lindquist E."/>
            <person name="Daum C."/>
            <person name="Ramamoorthy G.K."/>
            <person name="Gryganskyi A."/>
            <person name="Culley D."/>
            <person name="Magnuson J.K."/>
            <person name="James T.Y."/>
            <person name="O'Malley M.A."/>
            <person name="Stajich J.E."/>
            <person name="Spatafora J.W."/>
            <person name="Visel A."/>
            <person name="Grigoriev I.V."/>
        </authorList>
    </citation>
    <scope>NUCLEOTIDE SEQUENCE [LARGE SCALE GENOMIC DNA]</scope>
    <source>
        <strain evidence="1 2">NRRL 3301</strain>
    </source>
</reference>
<dbReference type="AlphaFoldDB" id="A0A1X2G5S6"/>
<organism evidence="1 2">
    <name type="scientific">Hesseltinella vesiculosa</name>
    <dbReference type="NCBI Taxonomy" id="101127"/>
    <lineage>
        <taxon>Eukaryota</taxon>
        <taxon>Fungi</taxon>
        <taxon>Fungi incertae sedis</taxon>
        <taxon>Mucoromycota</taxon>
        <taxon>Mucoromycotina</taxon>
        <taxon>Mucoromycetes</taxon>
        <taxon>Mucorales</taxon>
        <taxon>Cunninghamellaceae</taxon>
        <taxon>Hesseltinella</taxon>
    </lineage>
</organism>
<name>A0A1X2G5S6_9FUNG</name>
<gene>
    <name evidence="1" type="ORF">DM01DRAFT_1339782</name>
</gene>
<keyword evidence="2" id="KW-1185">Reference proteome</keyword>
<accession>A0A1X2G5S6</accession>
<comment type="caution">
    <text evidence="1">The sequence shown here is derived from an EMBL/GenBank/DDBJ whole genome shotgun (WGS) entry which is preliminary data.</text>
</comment>
<protein>
    <submittedName>
        <fullName evidence="1">Uncharacterized protein</fullName>
    </submittedName>
</protein>
<sequence length="79" mass="8535">MSLVLPRLIVSGQPLCNCIHSVLCAAVNQNRPPGGRANKCNDPNPLGTNQSTVTITYESSAVGGTKLIRRIFSNDWRVL</sequence>
<evidence type="ECO:0000313" key="1">
    <source>
        <dbReference type="EMBL" id="ORX45834.1"/>
    </source>
</evidence>
<evidence type="ECO:0000313" key="2">
    <source>
        <dbReference type="Proteomes" id="UP000242146"/>
    </source>
</evidence>
<dbReference type="Proteomes" id="UP000242146">
    <property type="component" value="Unassembled WGS sequence"/>
</dbReference>
<proteinExistence type="predicted"/>
<dbReference type="EMBL" id="MCGT01000040">
    <property type="protein sequence ID" value="ORX45834.1"/>
    <property type="molecule type" value="Genomic_DNA"/>
</dbReference>